<gene>
    <name evidence="12" type="ORF">METZ01_LOCUS56908</name>
</gene>
<feature type="transmembrane region" description="Helical" evidence="10">
    <location>
        <begin position="98"/>
        <end position="117"/>
    </location>
</feature>
<evidence type="ECO:0000256" key="6">
    <source>
        <dbReference type="ARBA" id="ARBA00022833"/>
    </source>
</evidence>
<name>A0A381SKU8_9ZZZZ</name>
<feature type="domain" description="PDZ" evidence="11">
    <location>
        <begin position="107"/>
        <end position="187"/>
    </location>
</feature>
<dbReference type="EMBL" id="UINC01003183">
    <property type="protein sequence ID" value="SVA04054.1"/>
    <property type="molecule type" value="Genomic_DNA"/>
</dbReference>
<accession>A0A381SKU8</accession>
<comment type="cofactor">
    <cofactor evidence="1">
        <name>Zn(2+)</name>
        <dbReference type="ChEBI" id="CHEBI:29105"/>
    </cofactor>
</comment>
<dbReference type="AlphaFoldDB" id="A0A381SKU8"/>
<proteinExistence type="predicted"/>
<keyword evidence="3" id="KW-0645">Protease</keyword>
<sequence length="454" mass="50347">MDFLFSIVAFVILVGVLVAIHEYGHLLIAKLCNVKVLRYSIGFGKVLWSKRTGLDQTEYCLSAIPLGGYVQLLDERSEEVDEDEKHRAFNNQSATKRIFILLAGPFANFLFAIIAYMTMFSVGVPGVTPIIGEIESGSIAWQNNLRSGDQIVNVGGKEVQTWQASLISMLGEILDDEQIKITATDKFGNLKYATLDVTGRTKELTAPNALMPGLGFKPFIPTIKPIIEAVVPDGPADRAGLLPEDVILKVDEVDIKNWNQFVETITAKPNQNIKVEIKRLDRIYQKTVLLDTNVDNEDQGFIGLRARIDQDQVKKYQAIQKYRFPKSLTMAINETNQMIVLTLNMFGKMVRGQISGKNLSGPVGIAKDAGTVAKRGLIATLSFMAIISISLGILNLFPLPILDGGQIVFVLIEKLIGRPLPEKIQIVFQQFGIGALLFLMVFALYNDLIRIFGW</sequence>
<evidence type="ECO:0000256" key="4">
    <source>
        <dbReference type="ARBA" id="ARBA00022692"/>
    </source>
</evidence>
<evidence type="ECO:0000256" key="7">
    <source>
        <dbReference type="ARBA" id="ARBA00022989"/>
    </source>
</evidence>
<dbReference type="NCBIfam" id="TIGR00054">
    <property type="entry name" value="RIP metalloprotease RseP"/>
    <property type="match status" value="1"/>
</dbReference>
<dbReference type="PANTHER" id="PTHR42837:SF2">
    <property type="entry name" value="MEMBRANE METALLOPROTEASE ARASP2, CHLOROPLASTIC-RELATED"/>
    <property type="match status" value="1"/>
</dbReference>
<comment type="subcellular location">
    <subcellularLocation>
        <location evidence="2">Membrane</location>
        <topology evidence="2">Multi-pass membrane protein</topology>
    </subcellularLocation>
</comment>
<dbReference type="SMART" id="SM00228">
    <property type="entry name" value="PDZ"/>
    <property type="match status" value="2"/>
</dbReference>
<dbReference type="InterPro" id="IPR041489">
    <property type="entry name" value="PDZ_6"/>
</dbReference>
<evidence type="ECO:0000256" key="5">
    <source>
        <dbReference type="ARBA" id="ARBA00022801"/>
    </source>
</evidence>
<evidence type="ECO:0000256" key="10">
    <source>
        <dbReference type="SAM" id="Phobius"/>
    </source>
</evidence>
<evidence type="ECO:0000256" key="3">
    <source>
        <dbReference type="ARBA" id="ARBA00022670"/>
    </source>
</evidence>
<keyword evidence="5" id="KW-0378">Hydrolase</keyword>
<dbReference type="InterPro" id="IPR036034">
    <property type="entry name" value="PDZ_sf"/>
</dbReference>
<dbReference type="InterPro" id="IPR001478">
    <property type="entry name" value="PDZ"/>
</dbReference>
<dbReference type="CDD" id="cd06163">
    <property type="entry name" value="S2P-M50_PDZ_RseP-like"/>
    <property type="match status" value="2"/>
</dbReference>
<dbReference type="GO" id="GO:0004222">
    <property type="term" value="F:metalloendopeptidase activity"/>
    <property type="evidence" value="ECO:0007669"/>
    <property type="project" value="InterPro"/>
</dbReference>
<dbReference type="Pfam" id="PF17820">
    <property type="entry name" value="PDZ_6"/>
    <property type="match status" value="1"/>
</dbReference>
<protein>
    <recommendedName>
        <fullName evidence="11">PDZ domain-containing protein</fullName>
    </recommendedName>
</protein>
<keyword evidence="4 10" id="KW-0812">Transmembrane</keyword>
<dbReference type="Pfam" id="PF02163">
    <property type="entry name" value="Peptidase_M50"/>
    <property type="match status" value="1"/>
</dbReference>
<dbReference type="InterPro" id="IPR004387">
    <property type="entry name" value="Pept_M50_Zn"/>
</dbReference>
<dbReference type="PANTHER" id="PTHR42837">
    <property type="entry name" value="REGULATOR OF SIGMA-E PROTEASE RSEP"/>
    <property type="match status" value="1"/>
</dbReference>
<keyword evidence="7 10" id="KW-1133">Transmembrane helix</keyword>
<feature type="transmembrane region" description="Helical" evidence="10">
    <location>
        <begin position="426"/>
        <end position="445"/>
    </location>
</feature>
<evidence type="ECO:0000259" key="11">
    <source>
        <dbReference type="SMART" id="SM00228"/>
    </source>
</evidence>
<dbReference type="InterPro" id="IPR008915">
    <property type="entry name" value="Peptidase_M50"/>
</dbReference>
<keyword evidence="6" id="KW-0862">Zinc</keyword>
<organism evidence="12">
    <name type="scientific">marine metagenome</name>
    <dbReference type="NCBI Taxonomy" id="408172"/>
    <lineage>
        <taxon>unclassified sequences</taxon>
        <taxon>metagenomes</taxon>
        <taxon>ecological metagenomes</taxon>
    </lineage>
</organism>
<feature type="transmembrane region" description="Helical" evidence="10">
    <location>
        <begin position="377"/>
        <end position="397"/>
    </location>
</feature>
<dbReference type="GO" id="GO:0006508">
    <property type="term" value="P:proteolysis"/>
    <property type="evidence" value="ECO:0007669"/>
    <property type="project" value="UniProtKB-KW"/>
</dbReference>
<keyword evidence="9 10" id="KW-0472">Membrane</keyword>
<dbReference type="GO" id="GO:0016020">
    <property type="term" value="C:membrane"/>
    <property type="evidence" value="ECO:0007669"/>
    <property type="project" value="UniProtKB-SubCell"/>
</dbReference>
<evidence type="ECO:0000256" key="2">
    <source>
        <dbReference type="ARBA" id="ARBA00004141"/>
    </source>
</evidence>
<dbReference type="CDD" id="cd23081">
    <property type="entry name" value="cpPDZ_EcRseP-like"/>
    <property type="match status" value="1"/>
</dbReference>
<dbReference type="Gene3D" id="2.30.42.10">
    <property type="match status" value="2"/>
</dbReference>
<evidence type="ECO:0000256" key="8">
    <source>
        <dbReference type="ARBA" id="ARBA00023049"/>
    </source>
</evidence>
<feature type="domain" description="PDZ" evidence="11">
    <location>
        <begin position="212"/>
        <end position="281"/>
    </location>
</feature>
<evidence type="ECO:0000256" key="9">
    <source>
        <dbReference type="ARBA" id="ARBA00023136"/>
    </source>
</evidence>
<dbReference type="SUPFAM" id="SSF50156">
    <property type="entry name" value="PDZ domain-like"/>
    <property type="match status" value="2"/>
</dbReference>
<evidence type="ECO:0000313" key="12">
    <source>
        <dbReference type="EMBL" id="SVA04054.1"/>
    </source>
</evidence>
<evidence type="ECO:0000256" key="1">
    <source>
        <dbReference type="ARBA" id="ARBA00001947"/>
    </source>
</evidence>
<reference evidence="12" key="1">
    <citation type="submission" date="2018-05" db="EMBL/GenBank/DDBJ databases">
        <authorList>
            <person name="Lanie J.A."/>
            <person name="Ng W.-L."/>
            <person name="Kazmierczak K.M."/>
            <person name="Andrzejewski T.M."/>
            <person name="Davidsen T.M."/>
            <person name="Wayne K.J."/>
            <person name="Tettelin H."/>
            <person name="Glass J.I."/>
            <person name="Rusch D."/>
            <person name="Podicherti R."/>
            <person name="Tsui H.-C.T."/>
            <person name="Winkler M.E."/>
        </authorList>
    </citation>
    <scope>NUCLEOTIDE SEQUENCE</scope>
</reference>
<keyword evidence="8" id="KW-0482">Metalloprotease</keyword>